<evidence type="ECO:0000313" key="3">
    <source>
        <dbReference type="Proteomes" id="UP001597171"/>
    </source>
</evidence>
<keyword evidence="3" id="KW-1185">Reference proteome</keyword>
<comment type="caution">
    <text evidence="2">The sequence shown here is derived from an EMBL/GenBank/DDBJ whole genome shotgun (WGS) entry which is preliminary data.</text>
</comment>
<feature type="domain" description="GST N-terminal" evidence="1">
    <location>
        <begin position="2"/>
        <end position="89"/>
    </location>
</feature>
<proteinExistence type="predicted"/>
<dbReference type="Pfam" id="PF02798">
    <property type="entry name" value="GST_N"/>
    <property type="match status" value="1"/>
</dbReference>
<dbReference type="Gene3D" id="1.20.1050.10">
    <property type="match status" value="1"/>
</dbReference>
<dbReference type="PANTHER" id="PTHR44051">
    <property type="entry name" value="GLUTATHIONE S-TRANSFERASE-RELATED"/>
    <property type="match status" value="1"/>
</dbReference>
<dbReference type="Proteomes" id="UP001597171">
    <property type="component" value="Unassembled WGS sequence"/>
</dbReference>
<dbReference type="SFLD" id="SFLDG00358">
    <property type="entry name" value="Main_(cytGST)"/>
    <property type="match status" value="1"/>
</dbReference>
<dbReference type="Gene3D" id="3.40.30.10">
    <property type="entry name" value="Glutaredoxin"/>
    <property type="match status" value="1"/>
</dbReference>
<dbReference type="RefSeq" id="WP_378774235.1">
    <property type="nucleotide sequence ID" value="NZ_JBHTMX010000012.1"/>
</dbReference>
<dbReference type="InterPro" id="IPR036282">
    <property type="entry name" value="Glutathione-S-Trfase_C_sf"/>
</dbReference>
<name>A0ABW3Z434_9HYPH</name>
<dbReference type="InterPro" id="IPR036249">
    <property type="entry name" value="Thioredoxin-like_sf"/>
</dbReference>
<dbReference type="CDD" id="cd03046">
    <property type="entry name" value="GST_N_GTT1_like"/>
    <property type="match status" value="1"/>
</dbReference>
<dbReference type="SUPFAM" id="SSF47616">
    <property type="entry name" value="GST C-terminal domain-like"/>
    <property type="match status" value="1"/>
</dbReference>
<dbReference type="SUPFAM" id="SSF52833">
    <property type="entry name" value="Thioredoxin-like"/>
    <property type="match status" value="1"/>
</dbReference>
<gene>
    <name evidence="2" type="ORF">ACFQ4O_03385</name>
</gene>
<dbReference type="InterPro" id="IPR004045">
    <property type="entry name" value="Glutathione_S-Trfase_N"/>
</dbReference>
<accession>A0ABW3Z434</accession>
<dbReference type="InterPro" id="IPR040079">
    <property type="entry name" value="Glutathione_S-Trfase"/>
</dbReference>
<reference evidence="3" key="1">
    <citation type="journal article" date="2019" name="Int. J. Syst. Evol. Microbiol.">
        <title>The Global Catalogue of Microorganisms (GCM) 10K type strain sequencing project: providing services to taxonomists for standard genome sequencing and annotation.</title>
        <authorList>
            <consortium name="The Broad Institute Genomics Platform"/>
            <consortium name="The Broad Institute Genome Sequencing Center for Infectious Disease"/>
            <person name="Wu L."/>
            <person name="Ma J."/>
        </authorList>
    </citation>
    <scope>NUCLEOTIDE SEQUENCE [LARGE SCALE GENOMIC DNA]</scope>
    <source>
        <strain evidence="3">CCUG 61696</strain>
    </source>
</reference>
<dbReference type="SFLD" id="SFLDG01150">
    <property type="entry name" value="Main.1:_Beta-like"/>
    <property type="match status" value="1"/>
</dbReference>
<dbReference type="SFLD" id="SFLDS00019">
    <property type="entry name" value="Glutathione_Transferase_(cytos"/>
    <property type="match status" value="1"/>
</dbReference>
<dbReference type="Pfam" id="PF13410">
    <property type="entry name" value="GST_C_2"/>
    <property type="match status" value="1"/>
</dbReference>
<dbReference type="EMBL" id="JBHTMX010000012">
    <property type="protein sequence ID" value="MFD1331034.1"/>
    <property type="molecule type" value="Genomic_DNA"/>
</dbReference>
<organism evidence="2 3">
    <name type="scientific">Methylopila musalis</name>
    <dbReference type="NCBI Taxonomy" id="1134781"/>
    <lineage>
        <taxon>Bacteria</taxon>
        <taxon>Pseudomonadati</taxon>
        <taxon>Pseudomonadota</taxon>
        <taxon>Alphaproteobacteria</taxon>
        <taxon>Hyphomicrobiales</taxon>
        <taxon>Methylopilaceae</taxon>
        <taxon>Methylopila</taxon>
    </lineage>
</organism>
<dbReference type="PROSITE" id="PS50404">
    <property type="entry name" value="GST_NTER"/>
    <property type="match status" value="1"/>
</dbReference>
<dbReference type="CDD" id="cd03207">
    <property type="entry name" value="GST_C_8"/>
    <property type="match status" value="1"/>
</dbReference>
<sequence>MSARFVLHHNPQSRAQRIRWLLEETGAPYELVHHDFEARTHKTREFLALNPDGKLPTLVDRGPDGSWSTVVTESAAIALHVADAVPDAGLAPALGDPARGLYLNWVVYGVAVIEPSLLDEVFPRADEPPASAVGWPPFPAALDRVAAGLVGRPYLLGDAFSAADLAIGSFLLWVRAWGKLPDPERFADYLDRLAARPAYARAQGG</sequence>
<dbReference type="PANTHER" id="PTHR44051:SF21">
    <property type="entry name" value="GLUTATHIONE S-TRANSFERASE FAMILY PROTEIN"/>
    <property type="match status" value="1"/>
</dbReference>
<evidence type="ECO:0000313" key="2">
    <source>
        <dbReference type="EMBL" id="MFD1331034.1"/>
    </source>
</evidence>
<protein>
    <submittedName>
        <fullName evidence="2">Glutathione S-transferase family protein</fullName>
    </submittedName>
</protein>
<evidence type="ECO:0000259" key="1">
    <source>
        <dbReference type="PROSITE" id="PS50404"/>
    </source>
</evidence>